<proteinExistence type="predicted"/>
<dbReference type="Pfam" id="PF05635">
    <property type="entry name" value="23S_rRNA_IVP"/>
    <property type="match status" value="1"/>
</dbReference>
<dbReference type="PANTHER" id="PTHR38471">
    <property type="entry name" value="FOUR HELIX BUNDLE PROTEIN"/>
    <property type="match status" value="1"/>
</dbReference>
<dbReference type="Proteomes" id="UP001597011">
    <property type="component" value="Unassembled WGS sequence"/>
</dbReference>
<dbReference type="RefSeq" id="WP_379939180.1">
    <property type="nucleotide sequence ID" value="NZ_JBHTIB010000002.1"/>
</dbReference>
<name>A0ABW3BPV2_9FLAO</name>
<dbReference type="EMBL" id="JBHTIB010000002">
    <property type="protein sequence ID" value="MFD0834703.1"/>
    <property type="molecule type" value="Genomic_DNA"/>
</dbReference>
<gene>
    <name evidence="1" type="ORF">ACFQ0I_02920</name>
</gene>
<dbReference type="SUPFAM" id="SSF158446">
    <property type="entry name" value="IVS-encoded protein-like"/>
    <property type="match status" value="1"/>
</dbReference>
<evidence type="ECO:0000313" key="1">
    <source>
        <dbReference type="EMBL" id="MFD0834703.1"/>
    </source>
</evidence>
<protein>
    <submittedName>
        <fullName evidence="1">Four helix bundle protein</fullName>
    </submittedName>
</protein>
<sequence>MSYKERGNAIVDKSFYFACDIVNYAEKLKEKRFFEMANQLLKSGTSIGANVRESQRGVSTKDFKNKLGIALKEADETSFWLDVIEETSIHEVPSKLREDCEILIRLLVSIIKNS</sequence>
<dbReference type="NCBIfam" id="TIGR02436">
    <property type="entry name" value="four helix bundle protein"/>
    <property type="match status" value="1"/>
</dbReference>
<reference evidence="2" key="1">
    <citation type="journal article" date="2019" name="Int. J. Syst. Evol. Microbiol.">
        <title>The Global Catalogue of Microorganisms (GCM) 10K type strain sequencing project: providing services to taxonomists for standard genome sequencing and annotation.</title>
        <authorList>
            <consortium name="The Broad Institute Genomics Platform"/>
            <consortium name="The Broad Institute Genome Sequencing Center for Infectious Disease"/>
            <person name="Wu L."/>
            <person name="Ma J."/>
        </authorList>
    </citation>
    <scope>NUCLEOTIDE SEQUENCE [LARGE SCALE GENOMIC DNA]</scope>
    <source>
        <strain evidence="2">CCUG 60529</strain>
    </source>
</reference>
<dbReference type="InterPro" id="IPR012657">
    <property type="entry name" value="23S_rRNA-intervening_sequence"/>
</dbReference>
<evidence type="ECO:0000313" key="2">
    <source>
        <dbReference type="Proteomes" id="UP001597011"/>
    </source>
</evidence>
<organism evidence="1 2">
    <name type="scientific">Mariniflexile aquimaris</name>
    <dbReference type="NCBI Taxonomy" id="881009"/>
    <lineage>
        <taxon>Bacteria</taxon>
        <taxon>Pseudomonadati</taxon>
        <taxon>Bacteroidota</taxon>
        <taxon>Flavobacteriia</taxon>
        <taxon>Flavobacteriales</taxon>
        <taxon>Flavobacteriaceae</taxon>
        <taxon>Mariniflexile</taxon>
    </lineage>
</organism>
<accession>A0ABW3BPV2</accession>
<keyword evidence="2" id="KW-1185">Reference proteome</keyword>
<dbReference type="Gene3D" id="1.20.1440.60">
    <property type="entry name" value="23S rRNA-intervening sequence"/>
    <property type="match status" value="1"/>
</dbReference>
<dbReference type="PANTHER" id="PTHR38471:SF2">
    <property type="entry name" value="FOUR HELIX BUNDLE PROTEIN"/>
    <property type="match status" value="1"/>
</dbReference>
<comment type="caution">
    <text evidence="1">The sequence shown here is derived from an EMBL/GenBank/DDBJ whole genome shotgun (WGS) entry which is preliminary data.</text>
</comment>
<dbReference type="PIRSF" id="PIRSF035652">
    <property type="entry name" value="CHP02436"/>
    <property type="match status" value="1"/>
</dbReference>
<dbReference type="InterPro" id="IPR036583">
    <property type="entry name" value="23S_rRNA_IVS_sf"/>
</dbReference>